<evidence type="ECO:0000256" key="1">
    <source>
        <dbReference type="SAM" id="MobiDB-lite"/>
    </source>
</evidence>
<feature type="compositionally biased region" description="Polar residues" evidence="1">
    <location>
        <begin position="110"/>
        <end position="119"/>
    </location>
</feature>
<dbReference type="HOGENOM" id="CLU_756510_0_0_1"/>
<gene>
    <name evidence="2" type="ORF">A1O7_05692</name>
</gene>
<dbReference type="GeneID" id="19180275"/>
<dbReference type="OrthoDB" id="4158198at2759"/>
<feature type="compositionally biased region" description="Low complexity" evidence="1">
    <location>
        <begin position="209"/>
        <end position="222"/>
    </location>
</feature>
<protein>
    <submittedName>
        <fullName evidence="2">Uncharacterized protein</fullName>
    </submittedName>
</protein>
<feature type="region of interest" description="Disordered" evidence="1">
    <location>
        <begin position="170"/>
        <end position="243"/>
    </location>
</feature>
<keyword evidence="3" id="KW-1185">Reference proteome</keyword>
<dbReference type="RefSeq" id="XP_007757890.1">
    <property type="nucleotide sequence ID" value="XM_007759700.1"/>
</dbReference>
<reference evidence="2 3" key="1">
    <citation type="submission" date="2013-03" db="EMBL/GenBank/DDBJ databases">
        <title>The Genome Sequence of Cladophialophora yegresii CBS 114405.</title>
        <authorList>
            <consortium name="The Broad Institute Genomics Platform"/>
            <person name="Cuomo C."/>
            <person name="de Hoog S."/>
            <person name="Gorbushina A."/>
            <person name="Walker B."/>
            <person name="Young S.K."/>
            <person name="Zeng Q."/>
            <person name="Gargeya S."/>
            <person name="Fitzgerald M."/>
            <person name="Haas B."/>
            <person name="Abouelleil A."/>
            <person name="Allen A.W."/>
            <person name="Alvarado L."/>
            <person name="Arachchi H.M."/>
            <person name="Berlin A.M."/>
            <person name="Chapman S.B."/>
            <person name="Gainer-Dewar J."/>
            <person name="Goldberg J."/>
            <person name="Griggs A."/>
            <person name="Gujja S."/>
            <person name="Hansen M."/>
            <person name="Howarth C."/>
            <person name="Imamovic A."/>
            <person name="Ireland A."/>
            <person name="Larimer J."/>
            <person name="McCowan C."/>
            <person name="Murphy C."/>
            <person name="Pearson M."/>
            <person name="Poon T.W."/>
            <person name="Priest M."/>
            <person name="Roberts A."/>
            <person name="Saif S."/>
            <person name="Shea T."/>
            <person name="Sisk P."/>
            <person name="Sykes S."/>
            <person name="Wortman J."/>
            <person name="Nusbaum C."/>
            <person name="Birren B."/>
        </authorList>
    </citation>
    <scope>NUCLEOTIDE SEQUENCE [LARGE SCALE GENOMIC DNA]</scope>
    <source>
        <strain evidence="2 3">CBS 114405</strain>
    </source>
</reference>
<dbReference type="Proteomes" id="UP000019473">
    <property type="component" value="Unassembled WGS sequence"/>
</dbReference>
<organism evidence="2 3">
    <name type="scientific">Cladophialophora yegresii CBS 114405</name>
    <dbReference type="NCBI Taxonomy" id="1182544"/>
    <lineage>
        <taxon>Eukaryota</taxon>
        <taxon>Fungi</taxon>
        <taxon>Dikarya</taxon>
        <taxon>Ascomycota</taxon>
        <taxon>Pezizomycotina</taxon>
        <taxon>Eurotiomycetes</taxon>
        <taxon>Chaetothyriomycetidae</taxon>
        <taxon>Chaetothyriales</taxon>
        <taxon>Herpotrichiellaceae</taxon>
        <taxon>Cladophialophora</taxon>
    </lineage>
</organism>
<dbReference type="AlphaFoldDB" id="W9VRC1"/>
<dbReference type="EMBL" id="AMGW01000004">
    <property type="protein sequence ID" value="EXJ58267.1"/>
    <property type="molecule type" value="Genomic_DNA"/>
</dbReference>
<accession>W9VRC1</accession>
<sequence>MCHREVESWSCGCEVGVTKPCDYPTLACQSGAFFAPRLDHPYTCADCAQQSYRTGHAGTLPMTSPNKKRSSSQFENDDPRAYAQRVMDKRLSRPMDLDLNLSLPPKRSRTSLQKWSSDAPQHIGRRNNAYQPLDYGYTGSEGDIDMDLSSRLTNPAQDLAAIAMPDAPPAAYNLPDSHRPARSGSLHRIGSVVTRRPTKRSPTFPDGPISPISRRSPISPRSPRSPEPMRRVSPRQMTTPYAEPRHRQLQYGHQPYRPQHQPQHQQQLRFDFDGHPTYSALKDSIEREIYSGRWTRAQIQAWHRFTLLKPQDQYELLHTYADSMAAPPLSQQAVAAMQSRKKAKPVGQAKKYAGWRSWTNWFGWRK</sequence>
<comment type="caution">
    <text evidence="2">The sequence shown here is derived from an EMBL/GenBank/DDBJ whole genome shotgun (WGS) entry which is preliminary data.</text>
</comment>
<name>W9VRC1_9EURO</name>
<feature type="region of interest" description="Disordered" evidence="1">
    <location>
        <begin position="97"/>
        <end position="130"/>
    </location>
</feature>
<dbReference type="VEuPathDB" id="FungiDB:A1O7_05692"/>
<evidence type="ECO:0000313" key="3">
    <source>
        <dbReference type="Proteomes" id="UP000019473"/>
    </source>
</evidence>
<feature type="region of interest" description="Disordered" evidence="1">
    <location>
        <begin position="56"/>
        <end position="80"/>
    </location>
</feature>
<evidence type="ECO:0000313" key="2">
    <source>
        <dbReference type="EMBL" id="EXJ58267.1"/>
    </source>
</evidence>
<proteinExistence type="predicted"/>